<evidence type="ECO:0000313" key="2">
    <source>
        <dbReference type="EMBL" id="OGM08445.1"/>
    </source>
</evidence>
<dbReference type="EMBL" id="MGFP01000049">
    <property type="protein sequence ID" value="OGM08445.1"/>
    <property type="molecule type" value="Genomic_DNA"/>
</dbReference>
<feature type="transmembrane region" description="Helical" evidence="1">
    <location>
        <begin position="112"/>
        <end position="129"/>
    </location>
</feature>
<feature type="transmembrane region" description="Helical" evidence="1">
    <location>
        <begin position="209"/>
        <end position="239"/>
    </location>
</feature>
<name>A0A1F7X2A8_9BACT</name>
<dbReference type="AlphaFoldDB" id="A0A1F7X2A8"/>
<gene>
    <name evidence="2" type="ORF">A2159_02570</name>
</gene>
<feature type="transmembrane region" description="Helical" evidence="1">
    <location>
        <begin position="185"/>
        <end position="203"/>
    </location>
</feature>
<organism evidence="2 3">
    <name type="scientific">Candidatus Woesebacteria bacterium RBG_13_34_9</name>
    <dbReference type="NCBI Taxonomy" id="1802477"/>
    <lineage>
        <taxon>Bacteria</taxon>
        <taxon>Candidatus Woeseibacteriota</taxon>
    </lineage>
</organism>
<comment type="caution">
    <text evidence="2">The sequence shown here is derived from an EMBL/GenBank/DDBJ whole genome shotgun (WGS) entry which is preliminary data.</text>
</comment>
<feature type="transmembrane region" description="Helical" evidence="1">
    <location>
        <begin position="251"/>
        <end position="269"/>
    </location>
</feature>
<keyword evidence="1" id="KW-0812">Transmembrane</keyword>
<dbReference type="Proteomes" id="UP000179219">
    <property type="component" value="Unassembled WGS sequence"/>
</dbReference>
<feature type="transmembrane region" description="Helical" evidence="1">
    <location>
        <begin position="84"/>
        <end position="106"/>
    </location>
</feature>
<keyword evidence="1" id="KW-1133">Transmembrane helix</keyword>
<keyword evidence="1" id="KW-0472">Membrane</keyword>
<sequence>MKKVFIQQFIPVSLTIVTFLVLSTCLYGLLLILNSLPLSEKITLDFRKRDILVGIVIYLKTAIDFAIFIGNLMHTNPGWKKRIAIEMGTAIGNAFGTFLILIVWVIFKEVPLLMMAMIFIASIVLLRMAEESLEEFLKQKKSFISIDIRKPVSLLQEQLNLINKLFRPILRFFVPNLSLTRVKKLSFANLVVFSFTIPFILGLDDFAGYIPLFSVINLFGFALGVMLGHMLLNVGLFIWPKMTVRAVKHPIVLIVGGLAFIGLALWGFWESIHLLLEII</sequence>
<protein>
    <submittedName>
        <fullName evidence="2">Uncharacterized protein</fullName>
    </submittedName>
</protein>
<feature type="transmembrane region" description="Helical" evidence="1">
    <location>
        <begin position="12"/>
        <end position="31"/>
    </location>
</feature>
<proteinExistence type="predicted"/>
<feature type="transmembrane region" description="Helical" evidence="1">
    <location>
        <begin position="51"/>
        <end position="72"/>
    </location>
</feature>
<reference evidence="2 3" key="1">
    <citation type="journal article" date="2016" name="Nat. Commun.">
        <title>Thousands of microbial genomes shed light on interconnected biogeochemical processes in an aquifer system.</title>
        <authorList>
            <person name="Anantharaman K."/>
            <person name="Brown C.T."/>
            <person name="Hug L.A."/>
            <person name="Sharon I."/>
            <person name="Castelle C.J."/>
            <person name="Probst A.J."/>
            <person name="Thomas B.C."/>
            <person name="Singh A."/>
            <person name="Wilkins M.J."/>
            <person name="Karaoz U."/>
            <person name="Brodie E.L."/>
            <person name="Williams K.H."/>
            <person name="Hubbard S.S."/>
            <person name="Banfield J.F."/>
        </authorList>
    </citation>
    <scope>NUCLEOTIDE SEQUENCE [LARGE SCALE GENOMIC DNA]</scope>
</reference>
<accession>A0A1F7X2A8</accession>
<evidence type="ECO:0000313" key="3">
    <source>
        <dbReference type="Proteomes" id="UP000179219"/>
    </source>
</evidence>
<evidence type="ECO:0000256" key="1">
    <source>
        <dbReference type="SAM" id="Phobius"/>
    </source>
</evidence>